<protein>
    <submittedName>
        <fullName evidence="1">Uncharacterized protein</fullName>
    </submittedName>
</protein>
<proteinExistence type="predicted"/>
<evidence type="ECO:0000313" key="2">
    <source>
        <dbReference type="Proteomes" id="UP001164250"/>
    </source>
</evidence>
<sequence>MYFLIIIISFLEPTRIFVVADDHGDVSEAWGLCKHELTELLPPPYRLSASFTCAPIWKKTALSFYQNQDNVTTIVLSGKLTSQWVGIGFSKDGKMVGSSAMVGWVSDDGKSSIKQYFLHGKKDASQVIPDKGDLDLTKVAPVVSRQEGITHLGFQVKSSNRLGGQPIILALGDGIPPGNSLTKHVESRSTTVDFSSGPRNNKNDPWNISNLRMGFGLASVSNGRRLIIDQVEDRDPVAKRYVLIHRNIGLALVILCAIQLLTFIMKSPKEPEAKYHRLWFMYHRCAGMLIIILAYCNIVFRCNNRESRKGWDSRKIQNDDLPPPIFHADDAQPPPIKSVN</sequence>
<comment type="caution">
    <text evidence="1">The sequence shown here is derived from an EMBL/GenBank/DDBJ whole genome shotgun (WGS) entry which is preliminary data.</text>
</comment>
<organism evidence="1 2">
    <name type="scientific">Pistacia atlantica</name>
    <dbReference type="NCBI Taxonomy" id="434234"/>
    <lineage>
        <taxon>Eukaryota</taxon>
        <taxon>Viridiplantae</taxon>
        <taxon>Streptophyta</taxon>
        <taxon>Embryophyta</taxon>
        <taxon>Tracheophyta</taxon>
        <taxon>Spermatophyta</taxon>
        <taxon>Magnoliopsida</taxon>
        <taxon>eudicotyledons</taxon>
        <taxon>Gunneridae</taxon>
        <taxon>Pentapetalae</taxon>
        <taxon>rosids</taxon>
        <taxon>malvids</taxon>
        <taxon>Sapindales</taxon>
        <taxon>Anacardiaceae</taxon>
        <taxon>Pistacia</taxon>
    </lineage>
</organism>
<evidence type="ECO:0000313" key="1">
    <source>
        <dbReference type="EMBL" id="KAJ0105394.1"/>
    </source>
</evidence>
<keyword evidence="2" id="KW-1185">Reference proteome</keyword>
<dbReference type="EMBL" id="CM047898">
    <property type="protein sequence ID" value="KAJ0105394.1"/>
    <property type="molecule type" value="Genomic_DNA"/>
</dbReference>
<reference evidence="2" key="1">
    <citation type="journal article" date="2023" name="G3 (Bethesda)">
        <title>Genome assembly and association tests identify interacting loci associated with vigor, precocity, and sex in interspecific pistachio rootstocks.</title>
        <authorList>
            <person name="Palmer W."/>
            <person name="Jacygrad E."/>
            <person name="Sagayaradj S."/>
            <person name="Cavanaugh K."/>
            <person name="Han R."/>
            <person name="Bertier L."/>
            <person name="Beede B."/>
            <person name="Kafkas S."/>
            <person name="Golino D."/>
            <person name="Preece J."/>
            <person name="Michelmore R."/>
        </authorList>
    </citation>
    <scope>NUCLEOTIDE SEQUENCE [LARGE SCALE GENOMIC DNA]</scope>
</reference>
<dbReference type="Proteomes" id="UP001164250">
    <property type="component" value="Chromosome 2"/>
</dbReference>
<name>A0ACC1C084_9ROSI</name>
<accession>A0ACC1C084</accession>
<gene>
    <name evidence="1" type="ORF">Patl1_17515</name>
</gene>